<accession>A0ABQ1WKR6</accession>
<dbReference type="InterPro" id="IPR036291">
    <property type="entry name" value="NAD(P)-bd_dom_sf"/>
</dbReference>
<dbReference type="PANTHER" id="PTHR11092:SF0">
    <property type="entry name" value="EPIMERASE FAMILY PROTEIN SDR39U1"/>
    <property type="match status" value="1"/>
</dbReference>
<dbReference type="RefSeq" id="WP_188556232.1">
    <property type="nucleotide sequence ID" value="NZ_BMGS01000001.1"/>
</dbReference>
<dbReference type="InterPro" id="IPR013549">
    <property type="entry name" value="DUF1731"/>
</dbReference>
<sequence>MNQPRLILAGGTGFLGHHLARYFQQLGYEVVTLTRQVRRFGQTAWDGRTLGAWAAKLEGAAAVINLAGRSVDCRYNAANKYAITRSRTESTRVLGQAIARCQNPPAVWLNSSSATIYAHTTGQQPANSEATGQLGRDFSEMVAQQWEAEFWLAPTPHTRRLALRTAIVLGADGGALPVMARLARFGLCTPQGSGQQWISWLHLTDFCRAVEFLLAQPTLEGTFNLCAPEPLLNYEFNGLLAAHYLPRWRLPQPRWLLEIGAFLLRTETELILKSRKVVPQRLLEAGFRFHFPSCPAALTDLLPQLA</sequence>
<name>A0ABQ1WKR6_9BACT</name>
<evidence type="ECO:0000313" key="4">
    <source>
        <dbReference type="EMBL" id="GGG31489.1"/>
    </source>
</evidence>
<evidence type="ECO:0000259" key="2">
    <source>
        <dbReference type="Pfam" id="PF01370"/>
    </source>
</evidence>
<dbReference type="Gene3D" id="3.40.50.720">
    <property type="entry name" value="NAD(P)-binding Rossmann-like Domain"/>
    <property type="match status" value="1"/>
</dbReference>
<feature type="domain" description="DUF1731" evidence="3">
    <location>
        <begin position="253"/>
        <end position="301"/>
    </location>
</feature>
<evidence type="ECO:0000259" key="3">
    <source>
        <dbReference type="Pfam" id="PF08338"/>
    </source>
</evidence>
<evidence type="ECO:0000256" key="1">
    <source>
        <dbReference type="ARBA" id="ARBA00009353"/>
    </source>
</evidence>
<comment type="similarity">
    <text evidence="1">Belongs to the NAD(P)-dependent epimerase/dehydratase family. SDR39U1 subfamily.</text>
</comment>
<dbReference type="Pfam" id="PF08338">
    <property type="entry name" value="DUF1731"/>
    <property type="match status" value="1"/>
</dbReference>
<reference evidence="5" key="1">
    <citation type="journal article" date="2019" name="Int. J. Syst. Evol. Microbiol.">
        <title>The Global Catalogue of Microorganisms (GCM) 10K type strain sequencing project: providing services to taxonomists for standard genome sequencing and annotation.</title>
        <authorList>
            <consortium name="The Broad Institute Genomics Platform"/>
            <consortium name="The Broad Institute Genome Sequencing Center for Infectious Disease"/>
            <person name="Wu L."/>
            <person name="Ma J."/>
        </authorList>
    </citation>
    <scope>NUCLEOTIDE SEQUENCE [LARGE SCALE GENOMIC DNA]</scope>
    <source>
        <strain evidence="5">CGMCC 1.12990</strain>
    </source>
</reference>
<protein>
    <submittedName>
        <fullName evidence="4">NAD-dependent epimerase</fullName>
    </submittedName>
</protein>
<dbReference type="PANTHER" id="PTHR11092">
    <property type="entry name" value="SUGAR NUCLEOTIDE EPIMERASE RELATED"/>
    <property type="match status" value="1"/>
</dbReference>
<dbReference type="SUPFAM" id="SSF51735">
    <property type="entry name" value="NAD(P)-binding Rossmann-fold domains"/>
    <property type="match status" value="1"/>
</dbReference>
<dbReference type="NCBIfam" id="TIGR01777">
    <property type="entry name" value="yfcH"/>
    <property type="match status" value="1"/>
</dbReference>
<dbReference type="Pfam" id="PF01370">
    <property type="entry name" value="Epimerase"/>
    <property type="match status" value="1"/>
</dbReference>
<evidence type="ECO:0000313" key="5">
    <source>
        <dbReference type="Proteomes" id="UP000601361"/>
    </source>
</evidence>
<comment type="caution">
    <text evidence="4">The sequence shown here is derived from an EMBL/GenBank/DDBJ whole genome shotgun (WGS) entry which is preliminary data.</text>
</comment>
<organism evidence="4 5">
    <name type="scientific">Hymenobacter glacieicola</name>
    <dbReference type="NCBI Taxonomy" id="1562124"/>
    <lineage>
        <taxon>Bacteria</taxon>
        <taxon>Pseudomonadati</taxon>
        <taxon>Bacteroidota</taxon>
        <taxon>Cytophagia</taxon>
        <taxon>Cytophagales</taxon>
        <taxon>Hymenobacteraceae</taxon>
        <taxon>Hymenobacter</taxon>
    </lineage>
</organism>
<dbReference type="Proteomes" id="UP000601361">
    <property type="component" value="Unassembled WGS sequence"/>
</dbReference>
<feature type="domain" description="NAD-dependent epimerase/dehydratase" evidence="2">
    <location>
        <begin position="7"/>
        <end position="224"/>
    </location>
</feature>
<dbReference type="InterPro" id="IPR010099">
    <property type="entry name" value="SDR39U1"/>
</dbReference>
<proteinExistence type="inferred from homology"/>
<gene>
    <name evidence="4" type="ORF">GCM10011378_05110</name>
</gene>
<dbReference type="InterPro" id="IPR001509">
    <property type="entry name" value="Epimerase_deHydtase"/>
</dbReference>
<dbReference type="EMBL" id="BMGS01000001">
    <property type="protein sequence ID" value="GGG31489.1"/>
    <property type="molecule type" value="Genomic_DNA"/>
</dbReference>
<keyword evidence="5" id="KW-1185">Reference proteome</keyword>